<dbReference type="AlphaFoldDB" id="A0A9Q0WNT9"/>
<evidence type="ECO:0000313" key="1">
    <source>
        <dbReference type="EMBL" id="KAJ6770720.1"/>
    </source>
</evidence>
<keyword evidence="2" id="KW-1185">Reference proteome</keyword>
<evidence type="ECO:0000313" key="2">
    <source>
        <dbReference type="Proteomes" id="UP001151532"/>
    </source>
</evidence>
<dbReference type="EMBL" id="JAPFFK010000003">
    <property type="protein sequence ID" value="KAJ6770720.1"/>
    <property type="molecule type" value="Genomic_DNA"/>
</dbReference>
<sequence>MNYRIETSFDITQTTGNMTDLNDYKSLLKAAL</sequence>
<name>A0A9Q0WNT9_SALPP</name>
<reference evidence="1" key="2">
    <citation type="journal article" date="2023" name="Int. J. Mol. Sci.">
        <title>De Novo Assembly and Annotation of 11 Diverse Shrub Willow (Salix) Genomes Reveals Novel Gene Organization in Sex-Linked Regions.</title>
        <authorList>
            <person name="Hyden B."/>
            <person name="Feng K."/>
            <person name="Yates T.B."/>
            <person name="Jawdy S."/>
            <person name="Cereghino C."/>
            <person name="Smart L.B."/>
            <person name="Muchero W."/>
        </authorList>
    </citation>
    <scope>NUCLEOTIDE SEQUENCE</scope>
    <source>
        <tissue evidence="1">Shoot tip</tissue>
    </source>
</reference>
<gene>
    <name evidence="1" type="ORF">OIU79_021376</name>
</gene>
<protein>
    <submittedName>
        <fullName evidence="1">Uncharacterized protein</fullName>
    </submittedName>
</protein>
<proteinExistence type="predicted"/>
<organism evidence="1 2">
    <name type="scientific">Salix purpurea</name>
    <name type="common">Purple osier willow</name>
    <dbReference type="NCBI Taxonomy" id="77065"/>
    <lineage>
        <taxon>Eukaryota</taxon>
        <taxon>Viridiplantae</taxon>
        <taxon>Streptophyta</taxon>
        <taxon>Embryophyta</taxon>
        <taxon>Tracheophyta</taxon>
        <taxon>Spermatophyta</taxon>
        <taxon>Magnoliopsida</taxon>
        <taxon>eudicotyledons</taxon>
        <taxon>Gunneridae</taxon>
        <taxon>Pentapetalae</taxon>
        <taxon>rosids</taxon>
        <taxon>fabids</taxon>
        <taxon>Malpighiales</taxon>
        <taxon>Salicaceae</taxon>
        <taxon>Saliceae</taxon>
        <taxon>Salix</taxon>
    </lineage>
</organism>
<dbReference type="Proteomes" id="UP001151532">
    <property type="component" value="Chromosome 11"/>
</dbReference>
<accession>A0A9Q0WNT9</accession>
<comment type="caution">
    <text evidence="1">The sequence shown here is derived from an EMBL/GenBank/DDBJ whole genome shotgun (WGS) entry which is preliminary data.</text>
</comment>
<reference evidence="1" key="1">
    <citation type="submission" date="2022-11" db="EMBL/GenBank/DDBJ databases">
        <authorList>
            <person name="Hyden B.L."/>
            <person name="Feng K."/>
            <person name="Yates T."/>
            <person name="Jawdy S."/>
            <person name="Smart L.B."/>
            <person name="Muchero W."/>
        </authorList>
    </citation>
    <scope>NUCLEOTIDE SEQUENCE</scope>
    <source>
        <tissue evidence="1">Shoot tip</tissue>
    </source>
</reference>